<protein>
    <submittedName>
        <fullName evidence="2">DUF3019 domain-containing protein</fullName>
    </submittedName>
</protein>
<keyword evidence="1" id="KW-0732">Signal</keyword>
<dbReference type="EMBL" id="QYSE01000001">
    <property type="protein sequence ID" value="RJF37280.1"/>
    <property type="molecule type" value="Genomic_DNA"/>
</dbReference>
<gene>
    <name evidence="2" type="ORF">D4741_04170</name>
</gene>
<organism evidence="2 3">
    <name type="scientific">Pseudoalteromonas gelatinilytica</name>
    <dbReference type="NCBI Taxonomy" id="1703256"/>
    <lineage>
        <taxon>Bacteria</taxon>
        <taxon>Pseudomonadati</taxon>
        <taxon>Pseudomonadota</taxon>
        <taxon>Gammaproteobacteria</taxon>
        <taxon>Alteromonadales</taxon>
        <taxon>Pseudoalteromonadaceae</taxon>
        <taxon>Pseudoalteromonas</taxon>
    </lineage>
</organism>
<feature type="signal peptide" evidence="1">
    <location>
        <begin position="1"/>
        <end position="19"/>
    </location>
</feature>
<name>A0A3A3ELS3_9GAMM</name>
<evidence type="ECO:0000313" key="2">
    <source>
        <dbReference type="EMBL" id="RJF37280.1"/>
    </source>
</evidence>
<comment type="caution">
    <text evidence="2">The sequence shown here is derived from an EMBL/GenBank/DDBJ whole genome shotgun (WGS) entry which is preliminary data.</text>
</comment>
<evidence type="ECO:0000256" key="1">
    <source>
        <dbReference type="SAM" id="SignalP"/>
    </source>
</evidence>
<proteinExistence type="predicted"/>
<dbReference type="AlphaFoldDB" id="A0A3A3ELS3"/>
<dbReference type="InterPro" id="IPR021559">
    <property type="entry name" value="DUF3019"/>
</dbReference>
<sequence length="133" mass="15615">MFSKYYLCFTLLLSGPLLAEQQPEGEKKAENALIALPDTCVALREGRNCYAEVDITWHQQQIGNYCLRNAQSKHIMQCWLMQQKGLFRYQFDSAETIGFELISSDNGKVVASTEIQLQWVYKNRQKKRRWRLF</sequence>
<dbReference type="RefSeq" id="WP_105181079.1">
    <property type="nucleotide sequence ID" value="NZ_QYSE01000001.1"/>
</dbReference>
<evidence type="ECO:0000313" key="3">
    <source>
        <dbReference type="Proteomes" id="UP000265938"/>
    </source>
</evidence>
<dbReference type="Pfam" id="PF11456">
    <property type="entry name" value="DUF3019"/>
    <property type="match status" value="1"/>
</dbReference>
<reference evidence="2 3" key="1">
    <citation type="submission" date="2018-09" db="EMBL/GenBank/DDBJ databases">
        <title>Identification of marine bacteria producing industrial enzymes.</title>
        <authorList>
            <person name="Cheng T.H."/>
            <person name="Saidin J."/>
            <person name="Muhd D.D."/>
            <person name="Isa M.N.M."/>
            <person name="Bakar M.F.A."/>
            <person name="Ismail N."/>
        </authorList>
    </citation>
    <scope>NUCLEOTIDE SEQUENCE [LARGE SCALE GENOMIC DNA]</scope>
    <source>
        <strain evidence="2 3">MNAD 1.6</strain>
    </source>
</reference>
<dbReference type="Proteomes" id="UP000265938">
    <property type="component" value="Unassembled WGS sequence"/>
</dbReference>
<accession>A0A3A3ELS3</accession>
<feature type="chain" id="PRO_5017186352" evidence="1">
    <location>
        <begin position="20"/>
        <end position="133"/>
    </location>
</feature>